<dbReference type="Proteomes" id="UP000000226">
    <property type="component" value="Chromosome 5"/>
</dbReference>
<evidence type="ECO:0000313" key="4">
    <source>
        <dbReference type="EMBL" id="ESW20739.1"/>
    </source>
</evidence>
<proteinExistence type="predicted"/>
<feature type="compositionally biased region" description="Polar residues" evidence="1">
    <location>
        <begin position="570"/>
        <end position="581"/>
    </location>
</feature>
<dbReference type="GO" id="GO:0005886">
    <property type="term" value="C:plasma membrane"/>
    <property type="evidence" value="ECO:0007669"/>
    <property type="project" value="TreeGrafter"/>
</dbReference>
<name>V7BS07_PHAVU</name>
<feature type="region of interest" description="Disordered" evidence="1">
    <location>
        <begin position="570"/>
        <end position="606"/>
    </location>
</feature>
<gene>
    <name evidence="4" type="ORF">PHAVU_005G010600g</name>
</gene>
<dbReference type="AlphaFoldDB" id="V7BS07"/>
<feature type="chain" id="PRO_5004757029" description="Protein GAMETE EXPRESSED 3" evidence="3">
    <location>
        <begin position="19"/>
        <end position="606"/>
    </location>
</feature>
<feature type="signal peptide" evidence="3">
    <location>
        <begin position="1"/>
        <end position="18"/>
    </location>
</feature>
<evidence type="ECO:0000256" key="3">
    <source>
        <dbReference type="SAM" id="SignalP"/>
    </source>
</evidence>
<keyword evidence="3" id="KW-0732">Signal</keyword>
<evidence type="ECO:0000313" key="5">
    <source>
        <dbReference type="Proteomes" id="UP000000226"/>
    </source>
</evidence>
<keyword evidence="5" id="KW-1185">Reference proteome</keyword>
<dbReference type="SMART" id="SM00564">
    <property type="entry name" value="PQQ"/>
    <property type="match status" value="4"/>
</dbReference>
<feature type="compositionally biased region" description="Basic and acidic residues" evidence="1">
    <location>
        <begin position="589"/>
        <end position="600"/>
    </location>
</feature>
<keyword evidence="2" id="KW-0812">Transmembrane</keyword>
<dbReference type="eggNOG" id="ENOG502QSCU">
    <property type="taxonomic scope" value="Eukaryota"/>
</dbReference>
<dbReference type="InterPro" id="IPR011047">
    <property type="entry name" value="Quinoprotein_ADH-like_sf"/>
</dbReference>
<dbReference type="OMA" id="VLQINIM"/>
<keyword evidence="2" id="KW-0472">Membrane</keyword>
<dbReference type="GO" id="GO:0010183">
    <property type="term" value="P:pollen tube guidance"/>
    <property type="evidence" value="ECO:0007669"/>
    <property type="project" value="TreeGrafter"/>
</dbReference>
<organism evidence="4 5">
    <name type="scientific">Phaseolus vulgaris</name>
    <name type="common">Kidney bean</name>
    <name type="synonym">French bean</name>
    <dbReference type="NCBI Taxonomy" id="3885"/>
    <lineage>
        <taxon>Eukaryota</taxon>
        <taxon>Viridiplantae</taxon>
        <taxon>Streptophyta</taxon>
        <taxon>Embryophyta</taxon>
        <taxon>Tracheophyta</taxon>
        <taxon>Spermatophyta</taxon>
        <taxon>Magnoliopsida</taxon>
        <taxon>eudicotyledons</taxon>
        <taxon>Gunneridae</taxon>
        <taxon>Pentapetalae</taxon>
        <taxon>rosids</taxon>
        <taxon>fabids</taxon>
        <taxon>Fabales</taxon>
        <taxon>Fabaceae</taxon>
        <taxon>Papilionoideae</taxon>
        <taxon>50 kb inversion clade</taxon>
        <taxon>NPAAA clade</taxon>
        <taxon>indigoferoid/millettioid clade</taxon>
        <taxon>Phaseoleae</taxon>
        <taxon>Phaseolus</taxon>
    </lineage>
</organism>
<dbReference type="InterPro" id="IPR018391">
    <property type="entry name" value="PQQ_b-propeller_rpt"/>
</dbReference>
<accession>V7BS07</accession>
<evidence type="ECO:0000256" key="1">
    <source>
        <dbReference type="SAM" id="MobiDB-lite"/>
    </source>
</evidence>
<dbReference type="SUPFAM" id="SSF50998">
    <property type="entry name" value="Quinoprotein alcohol dehydrogenase-like"/>
    <property type="match status" value="1"/>
</dbReference>
<sequence length="606" mass="66924">MTLLLFFLVLVLLGTISSLSVSSYHWLSKPLLGDDDGRIYACSRTNFFAFESNGTIAWTLHLDYKCNLGTAPVRGGHGKIYLVADNRILVIKYGSIGASEPEAKVFFGPGPGQPAEAEIIGLSVSTSGSTLYINVNNRGLFAYHSHGHLLWSVGPVLYQFGYRQGCRKNITDCYFNSAPVLDQCEASIYISNTEGELYCLSIRSRYFRWIQDFSSLSKNFTISPGNNGHLYVTVPTMALVLALDVFSGNVLWQRSIGPLSKVDSAPVVDSNGWISIGSLDGFLYSFSPNGVLKKFSRMNAKNSMIQVGPFLDCSGFAVYSSQIEMEGKVSHTVGEYTLVSAIRPKGALFTMLVPATGSIYWSERYPGHVSTLFSESDLSHFVMNEETLLAFLAASTEIGTPLQCRTTGQKLASSCSQERTKLVSIYTGNERSIVLFLFFESALMLVLVGVVRFCCTFWAKEKLKDQGLGSFLDKRCSLQLKKKALDRTITELEQKAAEETMDSEIFEKLGDIARERECIERKLSTTYSLGRDKTGSQPKPMLPLHHVGRTKSYSFQDATQKKVTILHTLSDTASSESSNEGETCMLEDMDAKAKTPRVDLDTSSSE</sequence>
<dbReference type="OrthoDB" id="19653at2759"/>
<dbReference type="PANTHER" id="PTHR37253">
    <property type="entry name" value="PROTEIN GAMETE EXPRESSED 3"/>
    <property type="match status" value="1"/>
</dbReference>
<dbReference type="GO" id="GO:0009793">
    <property type="term" value="P:embryo development ending in seed dormancy"/>
    <property type="evidence" value="ECO:0007669"/>
    <property type="project" value="TreeGrafter"/>
</dbReference>
<dbReference type="PANTHER" id="PTHR37253:SF1">
    <property type="entry name" value="PROTEIN GAMETE EXPRESSED 3"/>
    <property type="match status" value="1"/>
</dbReference>
<keyword evidence="2" id="KW-1133">Transmembrane helix</keyword>
<evidence type="ECO:0000256" key="2">
    <source>
        <dbReference type="SAM" id="Phobius"/>
    </source>
</evidence>
<dbReference type="SMR" id="V7BS07"/>
<dbReference type="FunFam" id="2.130.10.10:FF:001929">
    <property type="entry name" value="Protein GAMETE EXPRESSED 3"/>
    <property type="match status" value="1"/>
</dbReference>
<dbReference type="Gramene" id="ESW20739">
    <property type="protein sequence ID" value="ESW20739"/>
    <property type="gene ID" value="PHAVU_005G010600g"/>
</dbReference>
<protein>
    <recommendedName>
        <fullName evidence="6">Protein GAMETE EXPRESSED 3</fullName>
    </recommendedName>
</protein>
<dbReference type="EMBL" id="CM002292">
    <property type="protein sequence ID" value="ESW20739.1"/>
    <property type="molecule type" value="Genomic_DNA"/>
</dbReference>
<dbReference type="InterPro" id="IPR015943">
    <property type="entry name" value="WD40/YVTN_repeat-like_dom_sf"/>
</dbReference>
<feature type="transmembrane region" description="Helical" evidence="2">
    <location>
        <begin position="433"/>
        <end position="455"/>
    </location>
</feature>
<dbReference type="STRING" id="3885.V7BS07"/>
<dbReference type="Gene3D" id="2.130.10.10">
    <property type="entry name" value="YVTN repeat-like/Quinoprotein amine dehydrogenase"/>
    <property type="match status" value="1"/>
</dbReference>
<evidence type="ECO:0008006" key="6">
    <source>
        <dbReference type="Google" id="ProtNLM"/>
    </source>
</evidence>
<reference evidence="5" key="1">
    <citation type="journal article" date="2014" name="Nat. Genet.">
        <title>A reference genome for common bean and genome-wide analysis of dual domestications.</title>
        <authorList>
            <person name="Schmutz J."/>
            <person name="McClean P.E."/>
            <person name="Mamidi S."/>
            <person name="Wu G.A."/>
            <person name="Cannon S.B."/>
            <person name="Grimwood J."/>
            <person name="Jenkins J."/>
            <person name="Shu S."/>
            <person name="Song Q."/>
            <person name="Chavarro C."/>
            <person name="Torres-Torres M."/>
            <person name="Geffroy V."/>
            <person name="Moghaddam S.M."/>
            <person name="Gao D."/>
            <person name="Abernathy B."/>
            <person name="Barry K."/>
            <person name="Blair M."/>
            <person name="Brick M.A."/>
            <person name="Chovatia M."/>
            <person name="Gepts P."/>
            <person name="Goodstein D.M."/>
            <person name="Gonzales M."/>
            <person name="Hellsten U."/>
            <person name="Hyten D.L."/>
            <person name="Jia G."/>
            <person name="Kelly J.D."/>
            <person name="Kudrna D."/>
            <person name="Lee R."/>
            <person name="Richard M.M."/>
            <person name="Miklas P.N."/>
            <person name="Osorno J.M."/>
            <person name="Rodrigues J."/>
            <person name="Thareau V."/>
            <person name="Urrea C.A."/>
            <person name="Wang M."/>
            <person name="Yu Y."/>
            <person name="Zhang M."/>
            <person name="Wing R.A."/>
            <person name="Cregan P.B."/>
            <person name="Rokhsar D.S."/>
            <person name="Jackson S.A."/>
        </authorList>
    </citation>
    <scope>NUCLEOTIDE SEQUENCE [LARGE SCALE GENOMIC DNA]</scope>
    <source>
        <strain evidence="5">cv. G19833</strain>
    </source>
</reference>
<dbReference type="InterPro" id="IPR045301">
    <property type="entry name" value="GEX3-like"/>
</dbReference>